<evidence type="ECO:0000313" key="1">
    <source>
        <dbReference type="EMBL" id="QSX75933.1"/>
    </source>
</evidence>
<keyword evidence="2" id="KW-1185">Reference proteome</keyword>
<evidence type="ECO:0008006" key="3">
    <source>
        <dbReference type="Google" id="ProtNLM"/>
    </source>
</evidence>
<proteinExistence type="predicted"/>
<reference evidence="1 2" key="1">
    <citation type="submission" date="2021-02" db="EMBL/GenBank/DDBJ databases">
        <title>Lysobacter arenosi sp. nov., isolated from soil of gangwondo yeongwol, south Korea.</title>
        <authorList>
            <person name="Kim K.R."/>
            <person name="Kim K.H."/>
            <person name="Jeon C.O."/>
        </authorList>
    </citation>
    <scope>NUCLEOTIDE SEQUENCE [LARGE SCALE GENOMIC DNA]</scope>
    <source>
        <strain evidence="1 2">R7</strain>
    </source>
</reference>
<evidence type="ECO:0000313" key="2">
    <source>
        <dbReference type="Proteomes" id="UP000663400"/>
    </source>
</evidence>
<accession>A0ABX7RCR0</accession>
<dbReference type="RefSeq" id="WP_200605294.1">
    <property type="nucleotide sequence ID" value="NZ_CP071517.1"/>
</dbReference>
<gene>
    <name evidence="1" type="ORF">HIV01_005340</name>
</gene>
<name>A0ABX7RCR0_9GAMM</name>
<dbReference type="EMBL" id="CP071517">
    <property type="protein sequence ID" value="QSX75933.1"/>
    <property type="molecule type" value="Genomic_DNA"/>
</dbReference>
<protein>
    <recommendedName>
        <fullName evidence="3">Histidine kinase</fullName>
    </recommendedName>
</protein>
<dbReference type="Proteomes" id="UP000663400">
    <property type="component" value="Chromosome"/>
</dbReference>
<organism evidence="1 2">
    <name type="scientific">Lysobacter arenosi</name>
    <dbReference type="NCBI Taxonomy" id="2795387"/>
    <lineage>
        <taxon>Bacteria</taxon>
        <taxon>Pseudomonadati</taxon>
        <taxon>Pseudomonadota</taxon>
        <taxon>Gammaproteobacteria</taxon>
        <taxon>Lysobacterales</taxon>
        <taxon>Lysobacteraceae</taxon>
        <taxon>Lysobacter</taxon>
    </lineage>
</organism>
<sequence length="69" mass="7791">MNEPTASEDVRRWRHSLRNELNVITMATATAAGLIDHGESLERVRQHLARAEAACRRCHDLLVDWPDGA</sequence>